<dbReference type="AlphaFoldDB" id="A0A0E9NLK3"/>
<keyword evidence="4 11" id="KW-0375">Hydrogen ion transport</keyword>
<reference evidence="12 13" key="1">
    <citation type="journal article" date="2011" name="J. Gen. Appl. Microbiol.">
        <title>Draft genome sequencing of the enigmatic yeast Saitoella complicata.</title>
        <authorList>
            <person name="Nishida H."/>
            <person name="Hamamoto M."/>
            <person name="Sugiyama J."/>
        </authorList>
    </citation>
    <scope>NUCLEOTIDE SEQUENCE [LARGE SCALE GENOMIC DNA]</scope>
    <source>
        <strain evidence="12 13">NRRL Y-17804</strain>
    </source>
</reference>
<comment type="subunit">
    <text evidence="11">F-type ATPases have 2 components, CF(1) - the catalytic core - and CF(0) - the membrane proton channel. CF(1) and CF(0) have multiple subunits.</text>
</comment>
<dbReference type="Pfam" id="PF00231">
    <property type="entry name" value="ATP-synt"/>
    <property type="match status" value="1"/>
</dbReference>
<reference evidence="12 13" key="2">
    <citation type="journal article" date="2014" name="J. Gen. Appl. Microbiol.">
        <title>The early diverging ascomycetous budding yeast Saitoella complicata has three histone deacetylases belonging to the Clr6, Hos2, and Rpd3 lineages.</title>
        <authorList>
            <person name="Nishida H."/>
            <person name="Matsumoto T."/>
            <person name="Kondo S."/>
            <person name="Hamamoto M."/>
            <person name="Yoshikawa H."/>
        </authorList>
    </citation>
    <scope>NUCLEOTIDE SEQUENCE [LARGE SCALE GENOMIC DNA]</scope>
    <source>
        <strain evidence="12 13">NRRL Y-17804</strain>
    </source>
</reference>
<dbReference type="STRING" id="698492.A0A0E9NLK3"/>
<keyword evidence="8" id="KW-0472">Membrane</keyword>
<dbReference type="GO" id="GO:0046933">
    <property type="term" value="F:proton-transporting ATP synthase activity, rotational mechanism"/>
    <property type="evidence" value="ECO:0007669"/>
    <property type="project" value="InterPro"/>
</dbReference>
<proteinExistence type="inferred from homology"/>
<dbReference type="GO" id="GO:0045259">
    <property type="term" value="C:proton-transporting ATP synthase complex"/>
    <property type="evidence" value="ECO:0007669"/>
    <property type="project" value="UniProtKB-KW"/>
</dbReference>
<dbReference type="CDD" id="cd12151">
    <property type="entry name" value="F1-ATPase_gamma"/>
    <property type="match status" value="1"/>
</dbReference>
<organism evidence="12 13">
    <name type="scientific">Saitoella complicata (strain BCRC 22490 / CBS 7301 / JCM 7358 / NBRC 10748 / NRRL Y-17804)</name>
    <dbReference type="NCBI Taxonomy" id="698492"/>
    <lineage>
        <taxon>Eukaryota</taxon>
        <taxon>Fungi</taxon>
        <taxon>Dikarya</taxon>
        <taxon>Ascomycota</taxon>
        <taxon>Taphrinomycotina</taxon>
        <taxon>Taphrinomycotina incertae sedis</taxon>
        <taxon>Saitoella</taxon>
    </lineage>
</organism>
<evidence type="ECO:0000256" key="7">
    <source>
        <dbReference type="ARBA" id="ARBA00023128"/>
    </source>
</evidence>
<keyword evidence="5" id="KW-0999">Mitochondrion inner membrane</keyword>
<evidence type="ECO:0000313" key="12">
    <source>
        <dbReference type="EMBL" id="GAO50762.1"/>
    </source>
</evidence>
<comment type="caution">
    <text evidence="12">The sequence shown here is derived from an EMBL/GenBank/DDBJ whole genome shotgun (WGS) entry which is preliminary data.</text>
</comment>
<dbReference type="InterPro" id="IPR000131">
    <property type="entry name" value="ATP_synth_F1_gsu"/>
</dbReference>
<dbReference type="PIRSF" id="PIRSF039089">
    <property type="entry name" value="ATP_synthase_gamma"/>
    <property type="match status" value="1"/>
</dbReference>
<keyword evidence="6 11" id="KW-0406">Ion transport</keyword>
<evidence type="ECO:0000256" key="6">
    <source>
        <dbReference type="ARBA" id="ARBA00023065"/>
    </source>
</evidence>
<name>A0A0E9NLK3_SAICN</name>
<dbReference type="GO" id="GO:0005743">
    <property type="term" value="C:mitochondrial inner membrane"/>
    <property type="evidence" value="ECO:0007669"/>
    <property type="project" value="UniProtKB-SubCell"/>
</dbReference>
<accession>A0A0E9NLK3</accession>
<evidence type="ECO:0000313" key="13">
    <source>
        <dbReference type="Proteomes" id="UP000033140"/>
    </source>
</evidence>
<dbReference type="Gene3D" id="1.10.287.80">
    <property type="entry name" value="ATP synthase, gamma subunit, helix hairpin domain"/>
    <property type="match status" value="1"/>
</dbReference>
<dbReference type="RefSeq" id="XP_019026619.1">
    <property type="nucleotide sequence ID" value="XM_019169199.1"/>
</dbReference>
<keyword evidence="13" id="KW-1185">Reference proteome</keyword>
<dbReference type="InterPro" id="IPR035968">
    <property type="entry name" value="ATP_synth_F1_ATPase_gsu"/>
</dbReference>
<protein>
    <recommendedName>
        <fullName evidence="11">ATP synthase subunit gamma</fullName>
    </recommendedName>
</protein>
<keyword evidence="7" id="KW-0496">Mitochondrion</keyword>
<dbReference type="InterPro" id="IPR023632">
    <property type="entry name" value="ATP_synth_F1_gsu_CS"/>
</dbReference>
<evidence type="ECO:0000256" key="4">
    <source>
        <dbReference type="ARBA" id="ARBA00022781"/>
    </source>
</evidence>
<evidence type="ECO:0000256" key="5">
    <source>
        <dbReference type="ARBA" id="ARBA00022792"/>
    </source>
</evidence>
<dbReference type="PROSITE" id="PS00153">
    <property type="entry name" value="ATPASE_GAMMA"/>
    <property type="match status" value="1"/>
</dbReference>
<keyword evidence="10 11" id="KW-0066">ATP synthesis</keyword>
<dbReference type="PANTHER" id="PTHR11693:SF22">
    <property type="entry name" value="ATP SYNTHASE SUBUNIT GAMMA, MITOCHONDRIAL"/>
    <property type="match status" value="1"/>
</dbReference>
<evidence type="ECO:0000256" key="3">
    <source>
        <dbReference type="ARBA" id="ARBA00022448"/>
    </source>
</evidence>
<sequence length="295" mass="31882">MFSRAVRPAANLAARQAVAASSRNMATLREIEGRLKSIKNIEKITKTMKTVASTKLQRAQRVMEAAKSYGQASESLYKNAEAVAPAEGKTLYIIASSDKGLCGGTHSQLTKTLRRSLAASDSSSEAEIAVIGDKCKAQISRFTPENIVLSFNGVGQNTPTFLDAAVIADQIMQLGHSYDKINIVYNRFASAISCEPDVINAFSTEALTASPGFSQFEIEDEVLDNLKEFSLANAIYWALAEGHACEISARRTAMENASKNAGDMINRFGLLYNRTRQAVITNELVDIITGASALN</sequence>
<dbReference type="FunFam" id="1.10.287.80:FF:000001">
    <property type="entry name" value="ATP synthase gamma chain"/>
    <property type="match status" value="1"/>
</dbReference>
<evidence type="ECO:0000256" key="2">
    <source>
        <dbReference type="ARBA" id="ARBA00007681"/>
    </source>
</evidence>
<dbReference type="OMA" id="MQITSAM"/>
<keyword evidence="9 11" id="KW-0139">CF(1)</keyword>
<dbReference type="PRINTS" id="PR00126">
    <property type="entry name" value="ATPASEGAMMA"/>
</dbReference>
<gene>
    <name evidence="12" type="ORF">G7K_4883-t1</name>
</gene>
<dbReference type="Gene3D" id="3.40.1380.10">
    <property type="match status" value="1"/>
</dbReference>
<evidence type="ECO:0000256" key="8">
    <source>
        <dbReference type="ARBA" id="ARBA00023136"/>
    </source>
</evidence>
<keyword evidence="3 11" id="KW-0813">Transport</keyword>
<dbReference type="FunFam" id="3.40.1380.10:FF:000003">
    <property type="entry name" value="ATP synthase subunit gamma"/>
    <property type="match status" value="1"/>
</dbReference>
<dbReference type="SUPFAM" id="SSF52943">
    <property type="entry name" value="ATP synthase (F1-ATPase), gamma subunit"/>
    <property type="match status" value="1"/>
</dbReference>
<evidence type="ECO:0000256" key="11">
    <source>
        <dbReference type="RuleBase" id="RU004001"/>
    </source>
</evidence>
<dbReference type="Proteomes" id="UP000033140">
    <property type="component" value="Unassembled WGS sequence"/>
</dbReference>
<evidence type="ECO:0000256" key="9">
    <source>
        <dbReference type="ARBA" id="ARBA00023196"/>
    </source>
</evidence>
<dbReference type="NCBIfam" id="TIGR01146">
    <property type="entry name" value="ATPsyn_F1gamma"/>
    <property type="match status" value="1"/>
</dbReference>
<comment type="similarity">
    <text evidence="2 11">Belongs to the ATPase gamma chain family.</text>
</comment>
<reference evidence="12 13" key="3">
    <citation type="journal article" date="2015" name="Genome Announc.">
        <title>Draft Genome Sequence of the Archiascomycetous Yeast Saitoella complicata.</title>
        <authorList>
            <person name="Yamauchi K."/>
            <person name="Kondo S."/>
            <person name="Hamamoto M."/>
            <person name="Takahashi Y."/>
            <person name="Ogura Y."/>
            <person name="Hayashi T."/>
            <person name="Nishida H."/>
        </authorList>
    </citation>
    <scope>NUCLEOTIDE SEQUENCE [LARGE SCALE GENOMIC DNA]</scope>
    <source>
        <strain evidence="12 13">NRRL Y-17804</strain>
    </source>
</reference>
<evidence type="ECO:0000256" key="10">
    <source>
        <dbReference type="ARBA" id="ARBA00023310"/>
    </source>
</evidence>
<dbReference type="OrthoDB" id="239812at2759"/>
<evidence type="ECO:0000256" key="1">
    <source>
        <dbReference type="ARBA" id="ARBA00004637"/>
    </source>
</evidence>
<comment type="subcellular location">
    <subcellularLocation>
        <location evidence="1">Mitochondrion inner membrane</location>
        <topology evidence="1">Peripheral membrane protein</topology>
    </subcellularLocation>
</comment>
<dbReference type="EMBL" id="BACD03000036">
    <property type="protein sequence ID" value="GAO50762.1"/>
    <property type="molecule type" value="Genomic_DNA"/>
</dbReference>
<dbReference type="PANTHER" id="PTHR11693">
    <property type="entry name" value="ATP SYNTHASE GAMMA CHAIN"/>
    <property type="match status" value="1"/>
</dbReference>